<evidence type="ECO:0000256" key="1">
    <source>
        <dbReference type="ARBA" id="ARBA00022723"/>
    </source>
</evidence>
<evidence type="ECO:0000256" key="2">
    <source>
        <dbReference type="ARBA" id="ARBA00023002"/>
    </source>
</evidence>
<gene>
    <name evidence="5" type="ORF">HK099_004327</name>
</gene>
<evidence type="ECO:0000313" key="5">
    <source>
        <dbReference type="EMBL" id="KAJ3226717.1"/>
    </source>
</evidence>
<evidence type="ECO:0000313" key="6">
    <source>
        <dbReference type="Proteomes" id="UP001211065"/>
    </source>
</evidence>
<keyword evidence="3" id="KW-0408">Iron</keyword>
<proteinExistence type="predicted"/>
<dbReference type="SUPFAM" id="SSF51197">
    <property type="entry name" value="Clavaminate synthase-like"/>
    <property type="match status" value="1"/>
</dbReference>
<dbReference type="InterPro" id="IPR027443">
    <property type="entry name" value="IPNS-like_sf"/>
</dbReference>
<keyword evidence="1" id="KW-0479">Metal-binding</keyword>
<feature type="region of interest" description="Disordered" evidence="4">
    <location>
        <begin position="1"/>
        <end position="22"/>
    </location>
</feature>
<comment type="caution">
    <text evidence="5">The sequence shown here is derived from an EMBL/GenBank/DDBJ whole genome shotgun (WGS) entry which is preliminary data.</text>
</comment>
<protein>
    <recommendedName>
        <fullName evidence="7">Non-haem dioxygenase N-terminal domain-containing protein</fullName>
    </recommendedName>
</protein>
<dbReference type="PANTHER" id="PTHR10209">
    <property type="entry name" value="OXIDOREDUCTASE, 2OG-FE II OXYGENASE FAMILY PROTEIN"/>
    <property type="match status" value="1"/>
</dbReference>
<dbReference type="Proteomes" id="UP001211065">
    <property type="component" value="Unassembled WGS sequence"/>
</dbReference>
<dbReference type="GO" id="GO:0046872">
    <property type="term" value="F:metal ion binding"/>
    <property type="evidence" value="ECO:0007669"/>
    <property type="project" value="UniProtKB-KW"/>
</dbReference>
<dbReference type="AlphaFoldDB" id="A0AAD5U9V3"/>
<accession>A0AAD5U9V3</accession>
<evidence type="ECO:0000256" key="3">
    <source>
        <dbReference type="ARBA" id="ARBA00023004"/>
    </source>
</evidence>
<sequence>MNCLKCTDDMPDRAARSAPAHEDNSTLSLPIISLATYMENPDSEDAKKECKKAAEALVKYSALAVKDPRVSEEDNSRFLNLIEDYFNQPEEVKLEDVRAEYSYQVGPTPGNTEIPKCGNDTGCLEMVAKMQEKDKPLDFNGKDPKWRFFWRIGERPETSKFKQLNAEPVCPKAFPQWSTEMNHWGSIMYQAVHLLAEMLAVGMDLPKDTFTALMKNGPHLLAPTGSDLEIYGKVGTVLAGFHYDLNFLTIHGKSRFPGLNIWARSGEKLLAKIPDGCLLVQAAKQMEYLTGGYIVAGYHEVVVVEGTMKAIEKQKSLGRPLWRISSTLFSHIASDNILQPLAHFANREGAKEKYPPIYTGHQVQQELGLINLFKEKTEE</sequence>
<name>A0AAD5U9V3_9FUNG</name>
<evidence type="ECO:0000256" key="4">
    <source>
        <dbReference type="SAM" id="MobiDB-lite"/>
    </source>
</evidence>
<keyword evidence="6" id="KW-1185">Reference proteome</keyword>
<reference evidence="5" key="1">
    <citation type="submission" date="2020-05" db="EMBL/GenBank/DDBJ databases">
        <title>Phylogenomic resolution of chytrid fungi.</title>
        <authorList>
            <person name="Stajich J.E."/>
            <person name="Amses K."/>
            <person name="Simmons R."/>
            <person name="Seto K."/>
            <person name="Myers J."/>
            <person name="Bonds A."/>
            <person name="Quandt C.A."/>
            <person name="Barry K."/>
            <person name="Liu P."/>
            <person name="Grigoriev I."/>
            <person name="Longcore J.E."/>
            <person name="James T.Y."/>
        </authorList>
    </citation>
    <scope>NUCLEOTIDE SEQUENCE</scope>
    <source>
        <strain evidence="5">JEL0476</strain>
    </source>
</reference>
<keyword evidence="2" id="KW-0560">Oxidoreductase</keyword>
<evidence type="ECO:0008006" key="7">
    <source>
        <dbReference type="Google" id="ProtNLM"/>
    </source>
</evidence>
<dbReference type="GO" id="GO:0016491">
    <property type="term" value="F:oxidoreductase activity"/>
    <property type="evidence" value="ECO:0007669"/>
    <property type="project" value="UniProtKB-KW"/>
</dbReference>
<dbReference type="EMBL" id="JADGJW010000030">
    <property type="protein sequence ID" value="KAJ3226717.1"/>
    <property type="molecule type" value="Genomic_DNA"/>
</dbReference>
<dbReference type="PANTHER" id="PTHR10209:SF874">
    <property type="entry name" value="2-OXOGLUTARATE (2OG) AND FE(II)-DEPENDENT OXYGENASE SUPERFAMILY PROTEIN"/>
    <property type="match status" value="1"/>
</dbReference>
<dbReference type="Gene3D" id="2.60.120.330">
    <property type="entry name" value="B-lactam Antibiotic, Isopenicillin N Synthase, Chain"/>
    <property type="match status" value="1"/>
</dbReference>
<organism evidence="5 6">
    <name type="scientific">Clydaea vesicula</name>
    <dbReference type="NCBI Taxonomy" id="447962"/>
    <lineage>
        <taxon>Eukaryota</taxon>
        <taxon>Fungi</taxon>
        <taxon>Fungi incertae sedis</taxon>
        <taxon>Chytridiomycota</taxon>
        <taxon>Chytridiomycota incertae sedis</taxon>
        <taxon>Chytridiomycetes</taxon>
        <taxon>Lobulomycetales</taxon>
        <taxon>Lobulomycetaceae</taxon>
        <taxon>Clydaea</taxon>
    </lineage>
</organism>